<proteinExistence type="predicted"/>
<evidence type="ECO:0000256" key="1">
    <source>
        <dbReference type="SAM" id="MobiDB-lite"/>
    </source>
</evidence>
<protein>
    <submittedName>
        <fullName evidence="2">SAP-like protein BP-73</fullName>
    </submittedName>
</protein>
<dbReference type="PANTHER" id="PTHR34449">
    <property type="entry name" value="RHO TERMINATION FACTOR"/>
    <property type="match status" value="1"/>
</dbReference>
<dbReference type="Proteomes" id="UP000251960">
    <property type="component" value="Chromosome 4"/>
</dbReference>
<gene>
    <name evidence="2" type="primary">BP-73_0</name>
    <name evidence="2" type="ORF">Zm00014a_005583</name>
</gene>
<evidence type="ECO:0000313" key="3">
    <source>
        <dbReference type="Proteomes" id="UP000251960"/>
    </source>
</evidence>
<accession>A0A3L6F066</accession>
<feature type="region of interest" description="Disordered" evidence="1">
    <location>
        <begin position="184"/>
        <end position="249"/>
    </location>
</feature>
<feature type="compositionally biased region" description="Acidic residues" evidence="1">
    <location>
        <begin position="212"/>
        <end position="222"/>
    </location>
</feature>
<organism evidence="2 3">
    <name type="scientific">Zea mays</name>
    <name type="common">Maize</name>
    <dbReference type="NCBI Taxonomy" id="4577"/>
    <lineage>
        <taxon>Eukaryota</taxon>
        <taxon>Viridiplantae</taxon>
        <taxon>Streptophyta</taxon>
        <taxon>Embryophyta</taxon>
        <taxon>Tracheophyta</taxon>
        <taxon>Spermatophyta</taxon>
        <taxon>Magnoliopsida</taxon>
        <taxon>Liliopsida</taxon>
        <taxon>Poales</taxon>
        <taxon>Poaceae</taxon>
        <taxon>PACMAD clade</taxon>
        <taxon>Panicoideae</taxon>
        <taxon>Andropogonodae</taxon>
        <taxon>Andropogoneae</taxon>
        <taxon>Tripsacinae</taxon>
        <taxon>Zea</taxon>
    </lineage>
</organism>
<feature type="region of interest" description="Disordered" evidence="1">
    <location>
        <begin position="269"/>
        <end position="364"/>
    </location>
</feature>
<dbReference type="EMBL" id="NCVQ01000005">
    <property type="protein sequence ID" value="PWZ26248.1"/>
    <property type="molecule type" value="Genomic_DNA"/>
</dbReference>
<comment type="caution">
    <text evidence="2">The sequence shown here is derived from an EMBL/GenBank/DDBJ whole genome shotgun (WGS) entry which is preliminary data.</text>
</comment>
<feature type="region of interest" description="Disordered" evidence="1">
    <location>
        <begin position="399"/>
        <end position="454"/>
    </location>
</feature>
<dbReference type="PANTHER" id="PTHR34449:SF5">
    <property type="entry name" value="ATP BINDING _ ATPASE"/>
    <property type="match status" value="1"/>
</dbReference>
<dbReference type="ExpressionAtlas" id="A0A3L6F066">
    <property type="expression patterns" value="baseline and differential"/>
</dbReference>
<feature type="compositionally biased region" description="Basic and acidic residues" evidence="1">
    <location>
        <begin position="274"/>
        <end position="287"/>
    </location>
</feature>
<sequence length="492" mass="54760">MTSELGGGIGKQGQKIGWAGWDGSDYRSVQWTAEITERQNGRTADYSYRLNKYRFTVGAVGGTLQVAAPGSGKFPAAPALFHHRACCLRLSARDHLKHNFMHVKKIQSSIGHINGTYALSVLSSVHVQAMTCDFRFRLKGFSGRETLPVHHGDCRAPPGACFMVTSPMLGPIRVSLVCSASPNHHRPRISDISQLQKEGSSRGKGRSYQDKDDSENIDEYDSDIMFSSNGPPISLASTSRPQDTSAPGEREMEIVELFKRVQALLRARVKGREKKPEPAKVHGERGSVDSLIKLLRKHSVDQRRKSGDEKEQNFDVMRRSNDSGNRRGSTIFGTKSDIQEEQKKQPPAPFKRPASNFRRRSPVPGVKFQPVINVDVDTDADRKSMRNNVADAVQMAKTALDERTATDEPDYMSPYEPDSVIEPENIPLDDLDDISDDDEESDADEPDNEYPELSLEIADVTDTDELHESSYLNSLKVAELRELAKSRGIKGY</sequence>
<dbReference type="AlphaFoldDB" id="A0A3L6F066"/>
<name>A0A3L6F066_MAIZE</name>
<feature type="compositionally biased region" description="Basic and acidic residues" evidence="1">
    <location>
        <begin position="298"/>
        <end position="325"/>
    </location>
</feature>
<evidence type="ECO:0000313" key="2">
    <source>
        <dbReference type="EMBL" id="PWZ26248.1"/>
    </source>
</evidence>
<feature type="compositionally biased region" description="Polar residues" evidence="1">
    <location>
        <begin position="225"/>
        <end position="245"/>
    </location>
</feature>
<reference evidence="2 3" key="1">
    <citation type="journal article" date="2018" name="Nat. Genet.">
        <title>Extensive intraspecific gene order and gene structural variations between Mo17 and other maize genomes.</title>
        <authorList>
            <person name="Sun S."/>
            <person name="Zhou Y."/>
            <person name="Chen J."/>
            <person name="Shi J."/>
            <person name="Zhao H."/>
            <person name="Zhao H."/>
            <person name="Song W."/>
            <person name="Zhang M."/>
            <person name="Cui Y."/>
            <person name="Dong X."/>
            <person name="Liu H."/>
            <person name="Ma X."/>
            <person name="Jiao Y."/>
            <person name="Wang B."/>
            <person name="Wei X."/>
            <person name="Stein J.C."/>
            <person name="Glaubitz J.C."/>
            <person name="Lu F."/>
            <person name="Yu G."/>
            <person name="Liang C."/>
            <person name="Fengler K."/>
            <person name="Li B."/>
            <person name="Rafalski A."/>
            <person name="Schnable P.S."/>
            <person name="Ware D.H."/>
            <person name="Buckler E.S."/>
            <person name="Lai J."/>
        </authorList>
    </citation>
    <scope>NUCLEOTIDE SEQUENCE [LARGE SCALE GENOMIC DNA]</scope>
    <source>
        <strain evidence="3">cv. Missouri 17</strain>
        <tissue evidence="2">Seedling</tissue>
    </source>
</reference>
<feature type="compositionally biased region" description="Acidic residues" evidence="1">
    <location>
        <begin position="427"/>
        <end position="450"/>
    </location>
</feature>